<dbReference type="OrthoDB" id="106784at2759"/>
<feature type="region of interest" description="Disordered" evidence="1">
    <location>
        <begin position="400"/>
        <end position="419"/>
    </location>
</feature>
<dbReference type="Gene3D" id="3.30.40.10">
    <property type="entry name" value="Zinc/RING finger domain, C3HC4 (zinc finger)"/>
    <property type="match status" value="1"/>
</dbReference>
<organism evidence="2 3">
    <name type="scientific">Kingdonia uniflora</name>
    <dbReference type="NCBI Taxonomy" id="39325"/>
    <lineage>
        <taxon>Eukaryota</taxon>
        <taxon>Viridiplantae</taxon>
        <taxon>Streptophyta</taxon>
        <taxon>Embryophyta</taxon>
        <taxon>Tracheophyta</taxon>
        <taxon>Spermatophyta</taxon>
        <taxon>Magnoliopsida</taxon>
        <taxon>Ranunculales</taxon>
        <taxon>Circaeasteraceae</taxon>
        <taxon>Kingdonia</taxon>
    </lineage>
</organism>
<dbReference type="PANTHER" id="PTHR15439">
    <property type="entry name" value="RETINOBLASTOMA-BINDING PROTEIN 6"/>
    <property type="match status" value="1"/>
</dbReference>
<accession>A0A7J7P4D0</accession>
<dbReference type="AlphaFoldDB" id="A0A7J7P4D0"/>
<keyword evidence="3" id="KW-1185">Reference proteome</keyword>
<dbReference type="GO" id="GO:0006511">
    <property type="term" value="P:ubiquitin-dependent protein catabolic process"/>
    <property type="evidence" value="ECO:0007669"/>
    <property type="project" value="TreeGrafter"/>
</dbReference>
<comment type="caution">
    <text evidence="2">The sequence shown here is derived from an EMBL/GenBank/DDBJ whole genome shotgun (WGS) entry which is preliminary data.</text>
</comment>
<dbReference type="InterPro" id="IPR013083">
    <property type="entry name" value="Znf_RING/FYVE/PHD"/>
</dbReference>
<dbReference type="EMBL" id="JACGCM010000309">
    <property type="protein sequence ID" value="KAF6173994.1"/>
    <property type="molecule type" value="Genomic_DNA"/>
</dbReference>
<sequence>MYYARLRSNWEELSHYDNFIEWPTSAPSKSIPTPTTAAEIYAKIVEKTRVFQFLVGLNPDFEYARVHLLDRTPFPTLEDAHAYCISNQIRRSPMPPISRSLQKLLLWLFVMLIRRADEDRKIKALVDTPALDWHRQPKDAVGAGRGFGRGMDERIMAGRGFGRGMFEKKTLPQPGHLIQHGPTNGDPNYNIKRVKLRTAIPKPMLVAAADGSNALPNGAVAILKPNEAAFDKEMKRISSTRSLNNIPYELSCPLCKEVMKDAMMTSKCCFNSFCDKCIRQRMISNSQCLCGATNVLADDLLPNKALRKTIIYMLESNNDSRGGSAGVLMQIQDMESARSAPSKPSSPLSATSRGKQMEPPLDNHTVDVKDTAVEKANVANFLHQTTKKARAAKSKEISETAFDSMPLKEQTSQGSAPLSKEEIQMSACNTGKKTKTPISQWGRDAVNDALCSFSVFAYRGGMQPRMDGLVILRMGYMPGPFDAPLGGMFPQDPFEGQGMLPHTNPQRFFYEELARTEHVFHGKRRVEEVSGRAREEKSHMNP</sequence>
<evidence type="ECO:0008006" key="4">
    <source>
        <dbReference type="Google" id="ProtNLM"/>
    </source>
</evidence>
<dbReference type="CDD" id="cd16620">
    <property type="entry name" value="vRING-HC-C4C4_RBBP6"/>
    <property type="match status" value="1"/>
</dbReference>
<dbReference type="SUPFAM" id="SSF57850">
    <property type="entry name" value="RING/U-box"/>
    <property type="match status" value="1"/>
</dbReference>
<feature type="region of interest" description="Disordered" evidence="1">
    <location>
        <begin position="334"/>
        <end position="363"/>
    </location>
</feature>
<dbReference type="Proteomes" id="UP000541444">
    <property type="component" value="Unassembled WGS sequence"/>
</dbReference>
<evidence type="ECO:0000256" key="1">
    <source>
        <dbReference type="SAM" id="MobiDB-lite"/>
    </source>
</evidence>
<dbReference type="GO" id="GO:0016567">
    <property type="term" value="P:protein ubiquitination"/>
    <property type="evidence" value="ECO:0007669"/>
    <property type="project" value="InterPro"/>
</dbReference>
<dbReference type="GO" id="GO:0061630">
    <property type="term" value="F:ubiquitin protein ligase activity"/>
    <property type="evidence" value="ECO:0007669"/>
    <property type="project" value="InterPro"/>
</dbReference>
<protein>
    <recommendedName>
        <fullName evidence="4">RING-type domain-containing protein</fullName>
    </recommendedName>
</protein>
<evidence type="ECO:0000313" key="3">
    <source>
        <dbReference type="Proteomes" id="UP000541444"/>
    </source>
</evidence>
<dbReference type="PANTHER" id="PTHR15439:SF0">
    <property type="entry name" value="CELL DIVISION CYCLE AND APOPTOSIS REGULATOR PROTEIN 1-RELATED"/>
    <property type="match status" value="1"/>
</dbReference>
<evidence type="ECO:0000313" key="2">
    <source>
        <dbReference type="EMBL" id="KAF6173994.1"/>
    </source>
</evidence>
<dbReference type="Gene3D" id="4.10.60.10">
    <property type="entry name" value="Zinc finger, CCHC-type"/>
    <property type="match status" value="1"/>
</dbReference>
<gene>
    <name evidence="2" type="ORF">GIB67_039945</name>
</gene>
<dbReference type="GO" id="GO:0005634">
    <property type="term" value="C:nucleus"/>
    <property type="evidence" value="ECO:0007669"/>
    <property type="project" value="TreeGrafter"/>
</dbReference>
<proteinExistence type="predicted"/>
<feature type="compositionally biased region" description="Low complexity" evidence="1">
    <location>
        <begin position="337"/>
        <end position="352"/>
    </location>
</feature>
<reference evidence="2 3" key="1">
    <citation type="journal article" date="2020" name="IScience">
        <title>Genome Sequencing of the Endangered Kingdonia uniflora (Circaeasteraceae, Ranunculales) Reveals Potential Mechanisms of Evolutionary Specialization.</title>
        <authorList>
            <person name="Sun Y."/>
            <person name="Deng T."/>
            <person name="Zhang A."/>
            <person name="Moore M.J."/>
            <person name="Landis J.B."/>
            <person name="Lin N."/>
            <person name="Zhang H."/>
            <person name="Zhang X."/>
            <person name="Huang J."/>
            <person name="Zhang X."/>
            <person name="Sun H."/>
            <person name="Wang H."/>
        </authorList>
    </citation>
    <scope>NUCLEOTIDE SEQUENCE [LARGE SCALE GENOMIC DNA]</scope>
    <source>
        <strain evidence="2">TB1705</strain>
        <tissue evidence="2">Leaf</tissue>
    </source>
</reference>
<dbReference type="GO" id="GO:0006397">
    <property type="term" value="P:mRNA processing"/>
    <property type="evidence" value="ECO:0007669"/>
    <property type="project" value="InterPro"/>
</dbReference>
<dbReference type="InterPro" id="IPR033489">
    <property type="entry name" value="RBBP6"/>
</dbReference>
<name>A0A7J7P4D0_9MAGN</name>